<dbReference type="AlphaFoldDB" id="A0A8K0A5F5"/>
<evidence type="ECO:0000313" key="3">
    <source>
        <dbReference type="Proteomes" id="UP000838412"/>
    </source>
</evidence>
<dbReference type="EMBL" id="OV696692">
    <property type="protein sequence ID" value="CAH1268946.1"/>
    <property type="molecule type" value="Genomic_DNA"/>
</dbReference>
<dbReference type="OrthoDB" id="3341102at2759"/>
<protein>
    <submittedName>
        <fullName evidence="2">Hypp4042 protein</fullName>
    </submittedName>
</protein>
<name>A0A8K0A5F5_BRALA</name>
<proteinExistence type="predicted"/>
<dbReference type="Proteomes" id="UP000838412">
    <property type="component" value="Chromosome 7"/>
</dbReference>
<accession>A0A8K0A5F5</accession>
<gene>
    <name evidence="2" type="primary">Hypp4042</name>
    <name evidence="2" type="ORF">BLAG_LOCUS21722</name>
</gene>
<keyword evidence="3" id="KW-1185">Reference proteome</keyword>
<organism evidence="2 3">
    <name type="scientific">Branchiostoma lanceolatum</name>
    <name type="common">Common lancelet</name>
    <name type="synonym">Amphioxus lanceolatum</name>
    <dbReference type="NCBI Taxonomy" id="7740"/>
    <lineage>
        <taxon>Eukaryota</taxon>
        <taxon>Metazoa</taxon>
        <taxon>Chordata</taxon>
        <taxon>Cephalochordata</taxon>
        <taxon>Leptocardii</taxon>
        <taxon>Amphioxiformes</taxon>
        <taxon>Branchiostomatidae</taxon>
        <taxon>Branchiostoma</taxon>
    </lineage>
</organism>
<reference evidence="2" key="1">
    <citation type="submission" date="2022-01" db="EMBL/GenBank/DDBJ databases">
        <authorList>
            <person name="Braso-Vives M."/>
        </authorList>
    </citation>
    <scope>NUCLEOTIDE SEQUENCE</scope>
</reference>
<feature type="region of interest" description="Disordered" evidence="1">
    <location>
        <begin position="37"/>
        <end position="63"/>
    </location>
</feature>
<feature type="compositionally biased region" description="Polar residues" evidence="1">
    <location>
        <begin position="51"/>
        <end position="61"/>
    </location>
</feature>
<sequence>MWGAVRPHDIPDEMILNWDQTGVNIVPVGSWTLKEEGSKQVPITGLEDKPSGNSSGSTPTNPAGIFGVFKAHRDPDLLEKLREANIRAVFVPASCTGKLQPLDAVGGINDLLKRDLQQSFISHYADCFAKERKTGHDIKDVKVDLKLSMLKPPPPPCQLAAWGLQQNKHQHH</sequence>
<evidence type="ECO:0000313" key="2">
    <source>
        <dbReference type="EMBL" id="CAH1268946.1"/>
    </source>
</evidence>
<evidence type="ECO:0000256" key="1">
    <source>
        <dbReference type="SAM" id="MobiDB-lite"/>
    </source>
</evidence>